<evidence type="ECO:0000313" key="2">
    <source>
        <dbReference type="Proteomes" id="UP000184010"/>
    </source>
</evidence>
<dbReference type="EMBL" id="FRDN01000009">
    <property type="protein sequence ID" value="SHN77263.1"/>
    <property type="molecule type" value="Genomic_DNA"/>
</dbReference>
<name>A0A1M7U2W6_9FIRM</name>
<protein>
    <submittedName>
        <fullName evidence="1">Uncharacterized protein</fullName>
    </submittedName>
</protein>
<dbReference type="STRING" id="1121395.SAMN02745215_02863"/>
<dbReference type="RefSeq" id="WP_072773235.1">
    <property type="nucleotide sequence ID" value="NZ_FRDN01000009.1"/>
</dbReference>
<sequence length="154" mass="17653">MTPIELVDSLVAFFKKAAAEYDLATKTGAGKPPQVYAGYLPPKDKGDDSNEFPFIIVRYLEEDDNNEATEVKIGVIIGTYCEDEQTGWRDPLNIATRLKIALKKAEVIGPYSLTRSIKVDLFEDQPFPYWYTTMEVSFYIPQVQIDWSEHHFDY</sequence>
<organism evidence="1 2">
    <name type="scientific">Desulfitobacterium chlororespirans DSM 11544</name>
    <dbReference type="NCBI Taxonomy" id="1121395"/>
    <lineage>
        <taxon>Bacteria</taxon>
        <taxon>Bacillati</taxon>
        <taxon>Bacillota</taxon>
        <taxon>Clostridia</taxon>
        <taxon>Eubacteriales</taxon>
        <taxon>Desulfitobacteriaceae</taxon>
        <taxon>Desulfitobacterium</taxon>
    </lineage>
</organism>
<proteinExistence type="predicted"/>
<evidence type="ECO:0000313" key="1">
    <source>
        <dbReference type="EMBL" id="SHN77263.1"/>
    </source>
</evidence>
<accession>A0A1M7U2W6</accession>
<dbReference type="AlphaFoldDB" id="A0A1M7U2W6"/>
<dbReference type="Proteomes" id="UP000184010">
    <property type="component" value="Unassembled WGS sequence"/>
</dbReference>
<gene>
    <name evidence="1" type="ORF">SAMN02745215_02863</name>
</gene>
<reference evidence="2" key="1">
    <citation type="submission" date="2016-12" db="EMBL/GenBank/DDBJ databases">
        <authorList>
            <person name="Varghese N."/>
            <person name="Submissions S."/>
        </authorList>
    </citation>
    <scope>NUCLEOTIDE SEQUENCE [LARGE SCALE GENOMIC DNA]</scope>
    <source>
        <strain evidence="2">DSM 11544</strain>
    </source>
</reference>
<keyword evidence="2" id="KW-1185">Reference proteome</keyword>